<dbReference type="EMBL" id="FOFB01000019">
    <property type="protein sequence ID" value="SEQ93995.1"/>
    <property type="molecule type" value="Genomic_DNA"/>
</dbReference>
<keyword evidence="4 11" id="KW-0378">Hydrolase</keyword>
<sequence length="462" mass="52286">MKTFPDNFLWGSATSAYQIEGAWQADGKGLHIWDVFSHTPGRTARGDNGDRACDHYNRYPEDIALMAKMGLKAYRFSIAWARIQPDGKGAPNPAGIAFYNKLIDELLANGIEPWITLHHWDLPVALQLEDDGWLSKRTTDYFAAYARICFDCFGDRVKNWITLNESWVIATLGFHEGIFAPGRKSDSEPYLVAHHLILAHAKAVKVYREEFQAAQGGQIGMTNNCDWREPKTDSKADQDAAQRSVEFFLAWFADPIYFGDYPAVMRERVGERLPVFTAEEKVLIKGSSDFFGLNHYNTMYASNVEPGITVDNYVYANAGVFKDQQVALTADPDWELTDMQWPVVPWGLGKLLLWISDRYNNPPIYITENGCATPDIVKEGSVEDPRRISFLNGYLGSVHDAITAGADVRGYFVWSLMDNFEWASGYDKRFGMIHIDFETMERIPKSSASWYAEVIKQNSLEG</sequence>
<dbReference type="STRING" id="478744.SAMN05444359_11985"/>
<evidence type="ECO:0000256" key="9">
    <source>
        <dbReference type="PIRSR" id="PIRSR617736-1"/>
    </source>
</evidence>
<dbReference type="InterPro" id="IPR033132">
    <property type="entry name" value="GH_1_N_CS"/>
</dbReference>
<dbReference type="InterPro" id="IPR001360">
    <property type="entry name" value="Glyco_hydro_1"/>
</dbReference>
<evidence type="ECO:0000256" key="11">
    <source>
        <dbReference type="RuleBase" id="RU361175"/>
    </source>
</evidence>
<keyword evidence="6" id="KW-0119">Carbohydrate metabolism</keyword>
<comment type="catalytic activity">
    <reaction evidence="1 11">
        <text>Hydrolysis of terminal, non-reducing beta-D-glucosyl residues with release of beta-D-glucose.</text>
        <dbReference type="EC" id="3.2.1.21"/>
    </reaction>
</comment>
<organism evidence="12 13">
    <name type="scientific">Neolewinella agarilytica</name>
    <dbReference type="NCBI Taxonomy" id="478744"/>
    <lineage>
        <taxon>Bacteria</taxon>
        <taxon>Pseudomonadati</taxon>
        <taxon>Bacteroidota</taxon>
        <taxon>Saprospiria</taxon>
        <taxon>Saprospirales</taxon>
        <taxon>Lewinellaceae</taxon>
        <taxon>Neolewinella</taxon>
    </lineage>
</organism>
<evidence type="ECO:0000256" key="8">
    <source>
        <dbReference type="ARBA" id="ARBA00023326"/>
    </source>
</evidence>
<feature type="active site" description="Proton donor" evidence="9">
    <location>
        <position position="165"/>
    </location>
</feature>
<evidence type="ECO:0000256" key="1">
    <source>
        <dbReference type="ARBA" id="ARBA00000448"/>
    </source>
</evidence>
<dbReference type="PRINTS" id="PR00131">
    <property type="entry name" value="GLHYDRLASE1"/>
</dbReference>
<dbReference type="Proteomes" id="UP000199021">
    <property type="component" value="Unassembled WGS sequence"/>
</dbReference>
<keyword evidence="13" id="KW-1185">Reference proteome</keyword>
<dbReference type="OrthoDB" id="9765195at2"/>
<name>A0A1H9K564_9BACT</name>
<dbReference type="RefSeq" id="WP_090170547.1">
    <property type="nucleotide sequence ID" value="NZ_FOFB01000019.1"/>
</dbReference>
<keyword evidence="7 11" id="KW-0326">Glycosidase</keyword>
<keyword evidence="5" id="KW-0136">Cellulose degradation</keyword>
<evidence type="ECO:0000256" key="2">
    <source>
        <dbReference type="ARBA" id="ARBA00010838"/>
    </source>
</evidence>
<dbReference type="EC" id="3.2.1.21" evidence="3 11"/>
<dbReference type="PANTHER" id="PTHR10353">
    <property type="entry name" value="GLYCOSYL HYDROLASE"/>
    <property type="match status" value="1"/>
</dbReference>
<dbReference type="Gene3D" id="3.20.20.80">
    <property type="entry name" value="Glycosidases"/>
    <property type="match status" value="1"/>
</dbReference>
<feature type="binding site" evidence="10">
    <location>
        <position position="164"/>
    </location>
    <ligand>
        <name>substrate</name>
    </ligand>
</feature>
<dbReference type="InterPro" id="IPR017853">
    <property type="entry name" value="GH"/>
</dbReference>
<feature type="binding site" evidence="10">
    <location>
        <position position="119"/>
    </location>
    <ligand>
        <name>substrate</name>
    </ligand>
</feature>
<accession>A0A1H9K564</accession>
<evidence type="ECO:0000256" key="3">
    <source>
        <dbReference type="ARBA" id="ARBA00012744"/>
    </source>
</evidence>
<dbReference type="NCBIfam" id="TIGR03356">
    <property type="entry name" value="BGL"/>
    <property type="match status" value="1"/>
</dbReference>
<evidence type="ECO:0000256" key="6">
    <source>
        <dbReference type="ARBA" id="ARBA00023277"/>
    </source>
</evidence>
<dbReference type="PROSITE" id="PS00653">
    <property type="entry name" value="GLYCOSYL_HYDROL_F1_2"/>
    <property type="match status" value="1"/>
</dbReference>
<gene>
    <name evidence="12" type="ORF">SAMN05444359_11985</name>
</gene>
<feature type="binding site" evidence="10">
    <location>
        <position position="296"/>
    </location>
    <ligand>
        <name>substrate</name>
    </ligand>
</feature>
<feature type="binding site" evidence="10">
    <location>
        <position position="414"/>
    </location>
    <ligand>
        <name>substrate</name>
    </ligand>
</feature>
<dbReference type="AlphaFoldDB" id="A0A1H9K564"/>
<feature type="binding site" evidence="10">
    <location>
        <begin position="421"/>
        <end position="422"/>
    </location>
    <ligand>
        <name>substrate</name>
    </ligand>
</feature>
<feature type="active site" description="Nucleophile" evidence="9">
    <location>
        <position position="368"/>
    </location>
</feature>
<dbReference type="InterPro" id="IPR017736">
    <property type="entry name" value="Glyco_hydro_1_beta-glucosidase"/>
</dbReference>
<dbReference type="Pfam" id="PF00232">
    <property type="entry name" value="Glyco_hydro_1"/>
    <property type="match status" value="1"/>
</dbReference>
<evidence type="ECO:0000256" key="5">
    <source>
        <dbReference type="ARBA" id="ARBA00023001"/>
    </source>
</evidence>
<proteinExistence type="inferred from homology"/>
<dbReference type="GO" id="GO:0030245">
    <property type="term" value="P:cellulose catabolic process"/>
    <property type="evidence" value="ECO:0007669"/>
    <property type="project" value="UniProtKB-KW"/>
</dbReference>
<dbReference type="SUPFAM" id="SSF51445">
    <property type="entry name" value="(Trans)glycosidases"/>
    <property type="match status" value="1"/>
</dbReference>
<evidence type="ECO:0000313" key="13">
    <source>
        <dbReference type="Proteomes" id="UP000199021"/>
    </source>
</evidence>
<keyword evidence="8" id="KW-0624">Polysaccharide degradation</keyword>
<comment type="similarity">
    <text evidence="2 11">Belongs to the glycosyl hydrolase 1 family.</text>
</comment>
<dbReference type="FunFam" id="3.20.20.80:FF:000011">
    <property type="entry name" value="Cytosolic beta-glucosidase"/>
    <property type="match status" value="1"/>
</dbReference>
<evidence type="ECO:0000256" key="10">
    <source>
        <dbReference type="PIRSR" id="PIRSR617736-2"/>
    </source>
</evidence>
<evidence type="ECO:0000256" key="4">
    <source>
        <dbReference type="ARBA" id="ARBA00022801"/>
    </source>
</evidence>
<dbReference type="PANTHER" id="PTHR10353:SF36">
    <property type="entry name" value="LP05116P"/>
    <property type="match status" value="1"/>
</dbReference>
<reference evidence="13" key="1">
    <citation type="submission" date="2016-10" db="EMBL/GenBank/DDBJ databases">
        <authorList>
            <person name="Varghese N."/>
            <person name="Submissions S."/>
        </authorList>
    </citation>
    <scope>NUCLEOTIDE SEQUENCE [LARGE SCALE GENOMIC DNA]</scope>
    <source>
        <strain evidence="13">DSM 24740</strain>
    </source>
</reference>
<feature type="binding site" evidence="10">
    <location>
        <position position="18"/>
    </location>
    <ligand>
        <name>substrate</name>
    </ligand>
</feature>
<dbReference type="GO" id="GO:0008422">
    <property type="term" value="F:beta-glucosidase activity"/>
    <property type="evidence" value="ECO:0007669"/>
    <property type="project" value="UniProtKB-EC"/>
</dbReference>
<dbReference type="InParanoid" id="A0A1H9K564"/>
<evidence type="ECO:0000313" key="12">
    <source>
        <dbReference type="EMBL" id="SEQ93995.1"/>
    </source>
</evidence>
<protein>
    <recommendedName>
        <fullName evidence="3 11">Beta-glucosidase</fullName>
        <ecNumber evidence="3 11">3.2.1.21</ecNumber>
    </recommendedName>
</protein>
<dbReference type="FunCoup" id="A0A1H9K564">
    <property type="interactions" value="202"/>
</dbReference>
<evidence type="ECO:0000256" key="7">
    <source>
        <dbReference type="ARBA" id="ARBA00023295"/>
    </source>
</evidence>